<dbReference type="GO" id="GO:0003677">
    <property type="term" value="F:DNA binding"/>
    <property type="evidence" value="ECO:0007669"/>
    <property type="project" value="UniProtKB-UniRule"/>
</dbReference>
<dbReference type="Pfam" id="PF00440">
    <property type="entry name" value="TetR_N"/>
    <property type="match status" value="1"/>
</dbReference>
<evidence type="ECO:0000259" key="6">
    <source>
        <dbReference type="PROSITE" id="PS50977"/>
    </source>
</evidence>
<keyword evidence="1" id="KW-0805">Transcription regulation</keyword>
<evidence type="ECO:0000256" key="5">
    <source>
        <dbReference type="SAM" id="MobiDB-lite"/>
    </source>
</evidence>
<accession>A0AAW9RTP8</accession>
<feature type="domain" description="HTH tetR-type" evidence="6">
    <location>
        <begin position="7"/>
        <end position="67"/>
    </location>
</feature>
<dbReference type="InterPro" id="IPR001647">
    <property type="entry name" value="HTH_TetR"/>
</dbReference>
<dbReference type="SUPFAM" id="SSF46689">
    <property type="entry name" value="Homeodomain-like"/>
    <property type="match status" value="1"/>
</dbReference>
<dbReference type="RefSeq" id="WP_340328622.1">
    <property type="nucleotide sequence ID" value="NZ_JAZHOF010000002.1"/>
</dbReference>
<name>A0AAW9RTP8_9HYPH</name>
<dbReference type="PROSITE" id="PS50977">
    <property type="entry name" value="HTH_TETR_2"/>
    <property type="match status" value="1"/>
</dbReference>
<dbReference type="InterPro" id="IPR009057">
    <property type="entry name" value="Homeodomain-like_sf"/>
</dbReference>
<evidence type="ECO:0000256" key="3">
    <source>
        <dbReference type="ARBA" id="ARBA00023163"/>
    </source>
</evidence>
<evidence type="ECO:0000313" key="7">
    <source>
        <dbReference type="EMBL" id="MEJ8570926.1"/>
    </source>
</evidence>
<reference evidence="7 8" key="1">
    <citation type="submission" date="2024-02" db="EMBL/GenBank/DDBJ databases">
        <title>Genome analysis and characterization of Microbaculum marinisediminis sp. nov., isolated from marine sediment.</title>
        <authorList>
            <person name="Du Z.-J."/>
            <person name="Ye Y.-Q."/>
            <person name="Zhang Z.-R."/>
            <person name="Yuan S.-M."/>
            <person name="Zhang X.-Y."/>
        </authorList>
    </citation>
    <scope>NUCLEOTIDE SEQUENCE [LARGE SCALE GENOMIC DNA]</scope>
    <source>
        <strain evidence="7 8">SDUM1044001</strain>
    </source>
</reference>
<keyword evidence="8" id="KW-1185">Reference proteome</keyword>
<evidence type="ECO:0000256" key="4">
    <source>
        <dbReference type="PROSITE-ProRule" id="PRU00335"/>
    </source>
</evidence>
<dbReference type="Proteomes" id="UP001378188">
    <property type="component" value="Unassembled WGS sequence"/>
</dbReference>
<organism evidence="7 8">
    <name type="scientific">Microbaculum marinum</name>
    <dbReference type="NCBI Taxonomy" id="1764581"/>
    <lineage>
        <taxon>Bacteria</taxon>
        <taxon>Pseudomonadati</taxon>
        <taxon>Pseudomonadota</taxon>
        <taxon>Alphaproteobacteria</taxon>
        <taxon>Hyphomicrobiales</taxon>
        <taxon>Tepidamorphaceae</taxon>
        <taxon>Microbaculum</taxon>
    </lineage>
</organism>
<keyword evidence="3" id="KW-0804">Transcription</keyword>
<dbReference type="PANTHER" id="PTHR47506">
    <property type="entry name" value="TRANSCRIPTIONAL REGULATORY PROTEIN"/>
    <property type="match status" value="1"/>
</dbReference>
<dbReference type="PRINTS" id="PR00455">
    <property type="entry name" value="HTHTETR"/>
</dbReference>
<evidence type="ECO:0000256" key="2">
    <source>
        <dbReference type="ARBA" id="ARBA00023125"/>
    </source>
</evidence>
<dbReference type="AlphaFoldDB" id="A0AAW9RTP8"/>
<dbReference type="Gene3D" id="1.10.357.10">
    <property type="entry name" value="Tetracycline Repressor, domain 2"/>
    <property type="match status" value="1"/>
</dbReference>
<keyword evidence="2 4" id="KW-0238">DNA-binding</keyword>
<protein>
    <submittedName>
        <fullName evidence="7">TetR/AcrR family transcriptional regulator</fullName>
    </submittedName>
</protein>
<feature type="DNA-binding region" description="H-T-H motif" evidence="4">
    <location>
        <begin position="30"/>
        <end position="49"/>
    </location>
</feature>
<feature type="region of interest" description="Disordered" evidence="5">
    <location>
        <begin position="192"/>
        <end position="213"/>
    </location>
</feature>
<comment type="caution">
    <text evidence="7">The sequence shown here is derived from an EMBL/GenBank/DDBJ whole genome shotgun (WGS) entry which is preliminary data.</text>
</comment>
<sequence>MVQVKKAEVRDAILDAAFTLFEEKSYARTSIAEIGRVAGVAPSGIYIYFGSKLELFYCVYEPWLKERLVRLEREIEQVSGYRAKVRRIVEVIWLDIPSECNFFANNLIQAVSTATPTDGYSGELLDWCESRVAGILRASLPPSRRNRTDHAQMAHVIFMAFDGFAVRSYLGVRAEKMRTAIDTMTDLILGSDTAPKLSAVPPPGDPGRPEKPA</sequence>
<evidence type="ECO:0000256" key="1">
    <source>
        <dbReference type="ARBA" id="ARBA00023015"/>
    </source>
</evidence>
<dbReference type="PANTHER" id="PTHR47506:SF6">
    <property type="entry name" value="HTH-TYPE TRANSCRIPTIONAL REPRESSOR NEMR"/>
    <property type="match status" value="1"/>
</dbReference>
<evidence type="ECO:0000313" key="8">
    <source>
        <dbReference type="Proteomes" id="UP001378188"/>
    </source>
</evidence>
<gene>
    <name evidence="7" type="ORF">V3328_05555</name>
</gene>
<proteinExistence type="predicted"/>
<dbReference type="EMBL" id="JAZHOF010000002">
    <property type="protein sequence ID" value="MEJ8570926.1"/>
    <property type="molecule type" value="Genomic_DNA"/>
</dbReference>